<comment type="caution">
    <text evidence="7">Lacks conserved residue(s) required for the propagation of feature annotation.</text>
</comment>
<gene>
    <name evidence="9" type="ordered locus">BN117_2506</name>
</gene>
<dbReference type="Pfam" id="PF06808">
    <property type="entry name" value="DctM"/>
    <property type="match status" value="1"/>
</dbReference>
<evidence type="ECO:0000313" key="9">
    <source>
        <dbReference type="EMBL" id="CCJ49839.1"/>
    </source>
</evidence>
<dbReference type="InterPro" id="IPR010656">
    <property type="entry name" value="DctM"/>
</dbReference>
<feature type="transmembrane region" description="Helical" evidence="7">
    <location>
        <begin position="100"/>
        <end position="123"/>
    </location>
</feature>
<evidence type="ECO:0000256" key="6">
    <source>
        <dbReference type="ARBA" id="ARBA00023136"/>
    </source>
</evidence>
<dbReference type="GO" id="GO:0022857">
    <property type="term" value="F:transmembrane transporter activity"/>
    <property type="evidence" value="ECO:0007669"/>
    <property type="project" value="UniProtKB-UniRule"/>
</dbReference>
<dbReference type="RefSeq" id="WP_015039884.1">
    <property type="nucleotide sequence ID" value="NC_018828.1"/>
</dbReference>
<protein>
    <recommendedName>
        <fullName evidence="7">TRAP transporter large permease protein</fullName>
    </recommendedName>
</protein>
<dbReference type="EMBL" id="HE965803">
    <property type="protein sequence ID" value="CCJ49839.1"/>
    <property type="molecule type" value="Genomic_DNA"/>
</dbReference>
<evidence type="ECO:0000256" key="1">
    <source>
        <dbReference type="ARBA" id="ARBA00004429"/>
    </source>
</evidence>
<dbReference type="Proteomes" id="UP000008035">
    <property type="component" value="Chromosome"/>
</dbReference>
<keyword evidence="6 7" id="KW-0472">Membrane</keyword>
<keyword evidence="4 7" id="KW-0812">Transmembrane</keyword>
<comment type="function">
    <text evidence="7">Part of the tripartite ATP-independent periplasmic (TRAP) transport system.</text>
</comment>
<reference evidence="9 10" key="1">
    <citation type="journal article" date="2012" name="BMC Genomics">
        <title>Comparative genomics of the classical Bordetella subspecies: the evolution and exchange of virulence-associated diversity amongst closely related pathogens.</title>
        <authorList>
            <person name="Park J."/>
            <person name="Zhang Y."/>
            <person name="Buboltz A.M."/>
            <person name="Zhang X."/>
            <person name="Schuster S.C."/>
            <person name="Ahuja U."/>
            <person name="Liu M."/>
            <person name="Miller J.F."/>
            <person name="Sebaihia M."/>
            <person name="Bentley S.D."/>
            <person name="Parkhill J."/>
            <person name="Harvill E.T."/>
        </authorList>
    </citation>
    <scope>NUCLEOTIDE SEQUENCE [LARGE SCALE GENOMIC DNA]</scope>
    <source>
        <strain evidence="9 10">Bpp5</strain>
    </source>
</reference>
<dbReference type="HOGENOM" id="CLU_019824_4_0_4"/>
<dbReference type="KEGG" id="bpar:BN117_2506"/>
<sequence>MIAITVVTAALLLLFLGASIWVSLSLFGAAYFLLLLFKPNLPLDVLAGQIVWTASTSQELLSLPLFVLMGEVLAKTSVGRSLFAGLAPWVGRLPGGLTHVNVLGCTLFAAICGSSVATTQIVGRVTLPELQQRGYDARLSIGSLAGAGTLGFLIPPSLIMIVYGVLAEQSIVKLFIAGVLPGLGLAAVYMAYIALRAQRPDDAGPGYTLRERIAALAQILPVIGLIAAIMGALYLGIAGPSEVAAVGVLGALAIGLLQRSLTRASLVAAGRSAVRTCSMIGLILAGAALISVAMSYLGLPKYVAARIGELGLSPLLLIALLLLFYVVLGMFLDGTSIIVLTLPIALPLVVAAGYDAIWFGIFLVVVVVEMAQITPPVGFNLFVIQSITGRSLSFVARATLPFFLLLLAWAMALAVWPEIVLWLPGTLRN</sequence>
<feature type="domain" description="TRAP C4-dicarboxylate transport system permease DctM subunit" evidence="8">
    <location>
        <begin position="10"/>
        <end position="418"/>
    </location>
</feature>
<comment type="subcellular location">
    <subcellularLocation>
        <location evidence="1 7">Cell inner membrane</location>
        <topology evidence="1 7">Multi-pass membrane protein</topology>
    </subcellularLocation>
</comment>
<feature type="transmembrane region" description="Helical" evidence="7">
    <location>
        <begin position="144"/>
        <end position="165"/>
    </location>
</feature>
<proteinExistence type="inferred from homology"/>
<feature type="transmembrane region" description="Helical" evidence="7">
    <location>
        <begin position="213"/>
        <end position="237"/>
    </location>
</feature>
<feature type="transmembrane region" description="Helical" evidence="7">
    <location>
        <begin position="402"/>
        <end position="423"/>
    </location>
</feature>
<evidence type="ECO:0000259" key="8">
    <source>
        <dbReference type="Pfam" id="PF06808"/>
    </source>
</evidence>
<evidence type="ECO:0000256" key="4">
    <source>
        <dbReference type="ARBA" id="ARBA00022692"/>
    </source>
</evidence>
<feature type="transmembrane region" description="Helical" evidence="7">
    <location>
        <begin position="171"/>
        <end position="192"/>
    </location>
</feature>
<dbReference type="PIRSF" id="PIRSF006066">
    <property type="entry name" value="HI0050"/>
    <property type="match status" value="1"/>
</dbReference>
<feature type="transmembrane region" description="Helical" evidence="7">
    <location>
        <begin position="311"/>
        <end position="332"/>
    </location>
</feature>
<dbReference type="PANTHER" id="PTHR33362">
    <property type="entry name" value="SIALIC ACID TRAP TRANSPORTER PERMEASE PROTEIN SIAT-RELATED"/>
    <property type="match status" value="1"/>
</dbReference>
<feature type="transmembrane region" description="Helical" evidence="7">
    <location>
        <begin position="243"/>
        <end position="261"/>
    </location>
</feature>
<dbReference type="AlphaFoldDB" id="K0MGE7"/>
<name>K0MGE7_BORPB</name>
<dbReference type="PANTHER" id="PTHR33362:SF5">
    <property type="entry name" value="C4-DICARBOXYLATE TRAP TRANSPORTER LARGE PERMEASE PROTEIN DCTM"/>
    <property type="match status" value="1"/>
</dbReference>
<dbReference type="InterPro" id="IPR004681">
    <property type="entry name" value="TRAP_DctM"/>
</dbReference>
<feature type="transmembrane region" description="Helical" evidence="7">
    <location>
        <begin position="273"/>
        <end position="299"/>
    </location>
</feature>
<organism evidence="9 10">
    <name type="scientific">Bordetella parapertussis (strain Bpp5)</name>
    <dbReference type="NCBI Taxonomy" id="1208660"/>
    <lineage>
        <taxon>Bacteria</taxon>
        <taxon>Pseudomonadati</taxon>
        <taxon>Pseudomonadota</taxon>
        <taxon>Betaproteobacteria</taxon>
        <taxon>Burkholderiales</taxon>
        <taxon>Alcaligenaceae</taxon>
        <taxon>Bordetella</taxon>
    </lineage>
</organism>
<keyword evidence="3 7" id="KW-0997">Cell inner membrane</keyword>
<evidence type="ECO:0000256" key="3">
    <source>
        <dbReference type="ARBA" id="ARBA00022519"/>
    </source>
</evidence>
<accession>K0MGE7</accession>
<keyword evidence="2" id="KW-1003">Cell membrane</keyword>
<keyword evidence="5 7" id="KW-1133">Transmembrane helix</keyword>
<keyword evidence="7" id="KW-0813">Transport</keyword>
<comment type="similarity">
    <text evidence="7">Belongs to the TRAP transporter large permease family.</text>
</comment>
<evidence type="ECO:0000256" key="5">
    <source>
        <dbReference type="ARBA" id="ARBA00022989"/>
    </source>
</evidence>
<evidence type="ECO:0000256" key="2">
    <source>
        <dbReference type="ARBA" id="ARBA00022475"/>
    </source>
</evidence>
<comment type="subunit">
    <text evidence="7">The complex comprises the extracytoplasmic solute receptor protein and the two transmembrane proteins.</text>
</comment>
<evidence type="ECO:0000256" key="7">
    <source>
        <dbReference type="RuleBase" id="RU369079"/>
    </source>
</evidence>
<feature type="transmembrane region" description="Helical" evidence="7">
    <location>
        <begin position="12"/>
        <end position="37"/>
    </location>
</feature>
<dbReference type="GO" id="GO:0005886">
    <property type="term" value="C:plasma membrane"/>
    <property type="evidence" value="ECO:0007669"/>
    <property type="project" value="UniProtKB-SubCell"/>
</dbReference>
<evidence type="ECO:0000313" key="10">
    <source>
        <dbReference type="Proteomes" id="UP000008035"/>
    </source>
</evidence>
<dbReference type="NCBIfam" id="TIGR00786">
    <property type="entry name" value="dctM"/>
    <property type="match status" value="1"/>
</dbReference>